<keyword evidence="2" id="KW-1185">Reference proteome</keyword>
<sequence>MAHRSADPRIATGHERHPAEKLVGGLVLKACELRRRVHDMLFPWLGRVYKGDWESDTWKMCGRIVYKVSTSSHAMDT</sequence>
<reference evidence="1 2" key="1">
    <citation type="journal article" date="2021" name="Hortic Res">
        <title>The domestication of Cucurbita argyrosperma as revealed by the genome of its wild relative.</title>
        <authorList>
            <person name="Barrera-Redondo J."/>
            <person name="Sanchez-de la Vega G."/>
            <person name="Aguirre-Liguori J.A."/>
            <person name="Castellanos-Morales G."/>
            <person name="Gutierrez-Guerrero Y.T."/>
            <person name="Aguirre-Dugua X."/>
            <person name="Aguirre-Planter E."/>
            <person name="Tenaillon M.I."/>
            <person name="Lira-Saade R."/>
            <person name="Eguiarte L.E."/>
        </authorList>
    </citation>
    <scope>NUCLEOTIDE SEQUENCE [LARGE SCALE GENOMIC DNA]</scope>
    <source>
        <strain evidence="1">JBR-2021</strain>
    </source>
</reference>
<accession>A0AAV6MXK6</accession>
<feature type="non-terminal residue" evidence="1">
    <location>
        <position position="1"/>
    </location>
</feature>
<proteinExistence type="predicted"/>
<evidence type="ECO:0000313" key="2">
    <source>
        <dbReference type="Proteomes" id="UP000685013"/>
    </source>
</evidence>
<dbReference type="AlphaFoldDB" id="A0AAV6MXK6"/>
<name>A0AAV6MXK6_9ROSI</name>
<comment type="caution">
    <text evidence="1">The sequence shown here is derived from an EMBL/GenBank/DDBJ whole genome shotgun (WGS) entry which is preliminary data.</text>
</comment>
<dbReference type="Proteomes" id="UP000685013">
    <property type="component" value="Chromosome 11"/>
</dbReference>
<protein>
    <submittedName>
        <fullName evidence="1">Uncharacterized protein</fullName>
    </submittedName>
</protein>
<evidence type="ECO:0000313" key="1">
    <source>
        <dbReference type="EMBL" id="KAG6588472.1"/>
    </source>
</evidence>
<gene>
    <name evidence="1" type="ORF">SDJN03_17037</name>
</gene>
<organism evidence="1 2">
    <name type="scientific">Cucurbita argyrosperma subsp. sororia</name>
    <dbReference type="NCBI Taxonomy" id="37648"/>
    <lineage>
        <taxon>Eukaryota</taxon>
        <taxon>Viridiplantae</taxon>
        <taxon>Streptophyta</taxon>
        <taxon>Embryophyta</taxon>
        <taxon>Tracheophyta</taxon>
        <taxon>Spermatophyta</taxon>
        <taxon>Magnoliopsida</taxon>
        <taxon>eudicotyledons</taxon>
        <taxon>Gunneridae</taxon>
        <taxon>Pentapetalae</taxon>
        <taxon>rosids</taxon>
        <taxon>fabids</taxon>
        <taxon>Cucurbitales</taxon>
        <taxon>Cucurbitaceae</taxon>
        <taxon>Cucurbiteae</taxon>
        <taxon>Cucurbita</taxon>
    </lineage>
</organism>
<dbReference type="EMBL" id="JAGKQH010000011">
    <property type="protein sequence ID" value="KAG6588472.1"/>
    <property type="molecule type" value="Genomic_DNA"/>
</dbReference>